<feature type="chain" id="PRO_5017372243" evidence="1">
    <location>
        <begin position="24"/>
        <end position="222"/>
    </location>
</feature>
<reference evidence="3 4" key="1">
    <citation type="submission" date="2018-08" db="EMBL/GenBank/DDBJ databases">
        <title>Pallidiluteibacterium maritimus gen. nov., sp. nov., isolated from coastal sediment.</title>
        <authorList>
            <person name="Zhou L.Y."/>
        </authorList>
    </citation>
    <scope>NUCLEOTIDE SEQUENCE [LARGE SCALE GENOMIC DNA]</scope>
    <source>
        <strain evidence="3 4">XSD2</strain>
    </source>
</reference>
<evidence type="ECO:0000313" key="4">
    <source>
        <dbReference type="Proteomes" id="UP000265926"/>
    </source>
</evidence>
<evidence type="ECO:0000313" key="3">
    <source>
        <dbReference type="EMBL" id="RIJ45480.1"/>
    </source>
</evidence>
<evidence type="ECO:0000259" key="2">
    <source>
        <dbReference type="Pfam" id="PF06439"/>
    </source>
</evidence>
<dbReference type="InterPro" id="IPR010496">
    <property type="entry name" value="AL/BT2_dom"/>
</dbReference>
<accession>A0A399SP63</accession>
<dbReference type="OrthoDB" id="1118689at2"/>
<dbReference type="Proteomes" id="UP000265926">
    <property type="component" value="Unassembled WGS sequence"/>
</dbReference>
<dbReference type="PROSITE" id="PS51257">
    <property type="entry name" value="PROKAR_LIPOPROTEIN"/>
    <property type="match status" value="1"/>
</dbReference>
<proteinExistence type="predicted"/>
<gene>
    <name evidence="3" type="ORF">D1614_22655</name>
</gene>
<dbReference type="Gene3D" id="2.60.120.560">
    <property type="entry name" value="Exo-inulinase, domain 1"/>
    <property type="match status" value="1"/>
</dbReference>
<comment type="caution">
    <text evidence="3">The sequence shown here is derived from an EMBL/GenBank/DDBJ whole genome shotgun (WGS) entry which is preliminary data.</text>
</comment>
<dbReference type="Pfam" id="PF06439">
    <property type="entry name" value="3keto-disac_hyd"/>
    <property type="match status" value="1"/>
</dbReference>
<feature type="signal peptide" evidence="1">
    <location>
        <begin position="1"/>
        <end position="23"/>
    </location>
</feature>
<keyword evidence="4" id="KW-1185">Reference proteome</keyword>
<dbReference type="GO" id="GO:0016787">
    <property type="term" value="F:hydrolase activity"/>
    <property type="evidence" value="ECO:0007669"/>
    <property type="project" value="InterPro"/>
</dbReference>
<dbReference type="AlphaFoldDB" id="A0A399SP63"/>
<dbReference type="RefSeq" id="WP_119440289.1">
    <property type="nucleotide sequence ID" value="NZ_QWGR01000024.1"/>
</dbReference>
<dbReference type="EMBL" id="QWGR01000024">
    <property type="protein sequence ID" value="RIJ45480.1"/>
    <property type="molecule type" value="Genomic_DNA"/>
</dbReference>
<keyword evidence="1" id="KW-0732">Signal</keyword>
<organism evidence="3 4">
    <name type="scientific">Maribellus luteus</name>
    <dbReference type="NCBI Taxonomy" id="2305463"/>
    <lineage>
        <taxon>Bacteria</taxon>
        <taxon>Pseudomonadati</taxon>
        <taxon>Bacteroidota</taxon>
        <taxon>Bacteroidia</taxon>
        <taxon>Marinilabiliales</taxon>
        <taxon>Prolixibacteraceae</taxon>
        <taxon>Maribellus</taxon>
    </lineage>
</organism>
<name>A0A399SP63_9BACT</name>
<protein>
    <submittedName>
        <fullName evidence="3">DUF1080 domain-containing protein</fullName>
    </submittedName>
</protein>
<feature type="domain" description="3-keto-alpha-glucoside-1,2-lyase/3-keto-2-hydroxy-glucal hydratase" evidence="2">
    <location>
        <begin position="40"/>
        <end position="217"/>
    </location>
</feature>
<sequence>MKIYLIPVLFSLFLVACSSGKKADPKEASKDYPQEIPEGSTALFDGKTLEGWEVTNFGTQGPVKVSEGKIVINMGDGCSGINWLNEFPVVNYEVELEARKTLGNDFFCGLTFPVNEQFCSLIVGGWGGPVVGLSTVDGADASDNETKVLQKFEPNVWYKINLQVNDSTIVAQINGETLVDFFYPGHELGIRPEVSLSRPLGISTWMTTSEIRNVWFRVLPRK</sequence>
<evidence type="ECO:0000256" key="1">
    <source>
        <dbReference type="SAM" id="SignalP"/>
    </source>
</evidence>